<dbReference type="EMBL" id="LXFE01000532">
    <property type="protein sequence ID" value="OLL24973.1"/>
    <property type="molecule type" value="Genomic_DNA"/>
</dbReference>
<evidence type="ECO:0000259" key="11">
    <source>
        <dbReference type="SMART" id="SM00919"/>
    </source>
</evidence>
<comment type="cofactor">
    <cofactor evidence="1">
        <name>Mn(2+)</name>
        <dbReference type="ChEBI" id="CHEBI:29035"/>
    </cofactor>
</comment>
<dbReference type="InterPro" id="IPR036291">
    <property type="entry name" value="NAD(P)-bd_dom_sf"/>
</dbReference>
<feature type="active site" description="Proton donor" evidence="8">
    <location>
        <position position="94"/>
    </location>
</feature>
<dbReference type="NCBIfam" id="NF010052">
    <property type="entry name" value="PRK13529.1"/>
    <property type="match status" value="1"/>
</dbReference>
<dbReference type="AlphaFoldDB" id="A0A1U7LQW6"/>
<dbReference type="SMART" id="SM01274">
    <property type="entry name" value="malic"/>
    <property type="match status" value="1"/>
</dbReference>
<feature type="binding site" evidence="9">
    <location>
        <position position="444"/>
    </location>
    <ligand>
        <name>(S)-malate</name>
        <dbReference type="ChEBI" id="CHEBI:15589"/>
    </ligand>
</feature>
<keyword evidence="7" id="KW-0456">Lyase</keyword>
<dbReference type="FunFam" id="3.40.50.720:FF:000182">
    <property type="entry name" value="NAD-dependent malic enzyme"/>
    <property type="match status" value="1"/>
</dbReference>
<dbReference type="GO" id="GO:0005829">
    <property type="term" value="C:cytosol"/>
    <property type="evidence" value="ECO:0007669"/>
    <property type="project" value="TreeGrafter"/>
</dbReference>
<dbReference type="Gene3D" id="3.40.50.720">
    <property type="entry name" value="NAD(P)-binding Rossmann-like Domain"/>
    <property type="match status" value="1"/>
</dbReference>
<dbReference type="GO" id="GO:0051287">
    <property type="term" value="F:NAD binding"/>
    <property type="evidence" value="ECO:0007669"/>
    <property type="project" value="InterPro"/>
</dbReference>
<evidence type="ECO:0000256" key="9">
    <source>
        <dbReference type="PIRSR" id="PIRSR000106-2"/>
    </source>
</evidence>
<evidence type="ECO:0000313" key="14">
    <source>
        <dbReference type="Proteomes" id="UP000186594"/>
    </source>
</evidence>
<dbReference type="InterPro" id="IPR012301">
    <property type="entry name" value="Malic_N_dom"/>
</dbReference>
<feature type="domain" description="Malic enzyme N-terminal" evidence="12">
    <location>
        <begin position="71"/>
        <end position="245"/>
    </location>
</feature>
<evidence type="ECO:0000256" key="10">
    <source>
        <dbReference type="PIRSR" id="PIRSR000106-3"/>
    </source>
</evidence>
<evidence type="ECO:0000256" key="2">
    <source>
        <dbReference type="ARBA" id="ARBA00008785"/>
    </source>
</evidence>
<feature type="active site" description="Proton acceptor" evidence="8">
    <location>
        <position position="159"/>
    </location>
</feature>
<evidence type="ECO:0000259" key="12">
    <source>
        <dbReference type="SMART" id="SM01274"/>
    </source>
</evidence>
<dbReference type="GO" id="GO:0005739">
    <property type="term" value="C:mitochondrion"/>
    <property type="evidence" value="ECO:0007669"/>
    <property type="project" value="EnsemblFungi"/>
</dbReference>
<dbReference type="Proteomes" id="UP000186594">
    <property type="component" value="Unassembled WGS sequence"/>
</dbReference>
<proteinExistence type="inferred from homology"/>
<comment type="subunit">
    <text evidence="3">Homodimer.</text>
</comment>
<dbReference type="OMA" id="QIVNHMV"/>
<dbReference type="GO" id="GO:0004471">
    <property type="term" value="F:malate dehydrogenase (decarboxylating) (NAD+) activity"/>
    <property type="evidence" value="ECO:0007669"/>
    <property type="project" value="TreeGrafter"/>
</dbReference>
<dbReference type="Pfam" id="PF00390">
    <property type="entry name" value="malic"/>
    <property type="match status" value="1"/>
</dbReference>
<dbReference type="STRING" id="1198029.A0A1U7LQW6"/>
<dbReference type="GO" id="GO:0006108">
    <property type="term" value="P:malate metabolic process"/>
    <property type="evidence" value="ECO:0007669"/>
    <property type="project" value="TreeGrafter"/>
</dbReference>
<gene>
    <name evidence="13" type="ORF">NEOLI_003117</name>
</gene>
<feature type="binding site" evidence="10">
    <location>
        <position position="254"/>
    </location>
    <ligand>
        <name>a divalent metal cation</name>
        <dbReference type="ChEBI" id="CHEBI:60240"/>
    </ligand>
</feature>
<dbReference type="Gene3D" id="3.40.50.10380">
    <property type="entry name" value="Malic enzyme, N-terminal domain"/>
    <property type="match status" value="1"/>
</dbReference>
<comment type="similarity">
    <text evidence="2">Belongs to the malic enzymes family.</text>
</comment>
<dbReference type="InterPro" id="IPR012302">
    <property type="entry name" value="Malic_NAD-bd"/>
</dbReference>
<dbReference type="PIRSF" id="PIRSF000106">
    <property type="entry name" value="ME"/>
    <property type="match status" value="1"/>
</dbReference>
<sequence length="563" mass="62709">MRIGDKGKALLNSPFFNKGTAFSHDERRIFKLEGLLPAGVSTLDTQSKRAYEQFQSIPTPLLKNSFLLSMHDQNEVLFYRLLYDHLKEMMPIIYTPTEGEAIQHYSRQFRRPEGCFLNIDEPEKVEDELRAWGDRDDIDYIIVTDSEEGVGGIGISIAKLVLMTLCAGLHPNRTIPVVLDVGTNNEDLLKDDLYLGLRRTRVEGERYDLFIDTFVNAVKKLFPRAVLHFEDFGLNNGRRLLANYRTKLPCFNDDLQGTGAVTQAAITAAVWVTKSKLTDQRIVIFGAGTAGTGIADHLHYSMTEDGKSEEDARSLFWLIDKPGLLLKSRRDKLTEGQKPYARPDEEWKEMKGEISLLDVVKKVKPTILIGCSTKPGAFTKEIVEEMARNVERPIIFPLSNPTSLHEAQPQDLKTWSKGKALIAAGSPFPPAEYNGKTYDISQANNALGIGLGAVLSRTSRLPQSLIDAAAKALAQLSPALNDPDQALLPDIKDIRHVSTYIAVAVISKAVEEGCATAKVPNENKLLEWVHAQQFKPEYRELKKINPEIAGKAEKGELGMKASH</sequence>
<evidence type="ECO:0000256" key="8">
    <source>
        <dbReference type="PIRSR" id="PIRSR000106-1"/>
    </source>
</evidence>
<evidence type="ECO:0000313" key="13">
    <source>
        <dbReference type="EMBL" id="OLL24973.1"/>
    </source>
</evidence>
<keyword evidence="4 10" id="KW-0479">Metal-binding</keyword>
<feature type="binding site" evidence="9">
    <location>
        <position position="400"/>
    </location>
    <ligand>
        <name>(S)-malate</name>
        <dbReference type="ChEBI" id="CHEBI:15589"/>
    </ligand>
</feature>
<evidence type="ECO:0000256" key="3">
    <source>
        <dbReference type="ARBA" id="ARBA00011738"/>
    </source>
</evidence>
<dbReference type="OrthoDB" id="5365701at2759"/>
<evidence type="ECO:0000256" key="6">
    <source>
        <dbReference type="ARBA" id="ARBA00023211"/>
    </source>
</evidence>
<reference evidence="13 14" key="1">
    <citation type="submission" date="2016-04" db="EMBL/GenBank/DDBJ databases">
        <title>Evolutionary innovation and constraint leading to complex multicellularity in the Ascomycota.</title>
        <authorList>
            <person name="Cisse O."/>
            <person name="Nguyen A."/>
            <person name="Hewitt D.A."/>
            <person name="Jedd G."/>
            <person name="Stajich J.E."/>
        </authorList>
    </citation>
    <scope>NUCLEOTIDE SEQUENCE [LARGE SCALE GENOMIC DNA]</scope>
    <source>
        <strain evidence="13 14">DAH-3</strain>
    </source>
</reference>
<dbReference type="PRINTS" id="PR00072">
    <property type="entry name" value="MALOXRDTASE"/>
</dbReference>
<dbReference type="GO" id="GO:0006520">
    <property type="term" value="P:amino acid metabolic process"/>
    <property type="evidence" value="ECO:0007669"/>
    <property type="project" value="EnsemblFungi"/>
</dbReference>
<dbReference type="PANTHER" id="PTHR23406:SF34">
    <property type="entry name" value="NAD-DEPENDENT MALIC ENZYME, MITOCHONDRIAL"/>
    <property type="match status" value="1"/>
</dbReference>
<dbReference type="SMART" id="SM00919">
    <property type="entry name" value="Malic_M"/>
    <property type="match status" value="1"/>
</dbReference>
<feature type="domain" description="Malic enzyme NAD-binding" evidence="11">
    <location>
        <begin position="255"/>
        <end position="510"/>
    </location>
</feature>
<evidence type="ECO:0000256" key="1">
    <source>
        <dbReference type="ARBA" id="ARBA00001936"/>
    </source>
</evidence>
<evidence type="ECO:0000256" key="7">
    <source>
        <dbReference type="ARBA" id="ARBA00023239"/>
    </source>
</evidence>
<dbReference type="InterPro" id="IPR037062">
    <property type="entry name" value="Malic_N_dom_sf"/>
</dbReference>
<dbReference type="SUPFAM" id="SSF51735">
    <property type="entry name" value="NAD(P)-binding Rossmann-fold domains"/>
    <property type="match status" value="1"/>
</dbReference>
<dbReference type="GO" id="GO:0016829">
    <property type="term" value="F:lyase activity"/>
    <property type="evidence" value="ECO:0007669"/>
    <property type="project" value="UniProtKB-KW"/>
</dbReference>
<dbReference type="GO" id="GO:0046872">
    <property type="term" value="F:metal ion binding"/>
    <property type="evidence" value="ECO:0007669"/>
    <property type="project" value="UniProtKB-KW"/>
</dbReference>
<dbReference type="InterPro" id="IPR001891">
    <property type="entry name" value="Malic_OxRdtase"/>
</dbReference>
<keyword evidence="5" id="KW-0520">NAD</keyword>
<keyword evidence="14" id="KW-1185">Reference proteome</keyword>
<keyword evidence="6" id="KW-0464">Manganese</keyword>
<evidence type="ECO:0000256" key="5">
    <source>
        <dbReference type="ARBA" id="ARBA00023027"/>
    </source>
</evidence>
<comment type="caution">
    <text evidence="13">The sequence shown here is derived from an EMBL/GenBank/DDBJ whole genome shotgun (WGS) entry which is preliminary data.</text>
</comment>
<dbReference type="PANTHER" id="PTHR23406">
    <property type="entry name" value="MALIC ENZYME-RELATED"/>
    <property type="match status" value="1"/>
</dbReference>
<feature type="binding site" evidence="10">
    <location>
        <position position="230"/>
    </location>
    <ligand>
        <name>a divalent metal cation</name>
        <dbReference type="ChEBI" id="CHEBI:60240"/>
    </ligand>
</feature>
<organism evidence="13 14">
    <name type="scientific">Neolecta irregularis (strain DAH-3)</name>
    <dbReference type="NCBI Taxonomy" id="1198029"/>
    <lineage>
        <taxon>Eukaryota</taxon>
        <taxon>Fungi</taxon>
        <taxon>Dikarya</taxon>
        <taxon>Ascomycota</taxon>
        <taxon>Taphrinomycotina</taxon>
        <taxon>Neolectales</taxon>
        <taxon>Neolectaceae</taxon>
        <taxon>Neolecta</taxon>
    </lineage>
</organism>
<name>A0A1U7LQW6_NEOID</name>
<dbReference type="FunFam" id="3.40.50.10380:FF:000001">
    <property type="entry name" value="NAD-dependent malic enzyme"/>
    <property type="match status" value="1"/>
</dbReference>
<protein>
    <submittedName>
        <fullName evidence="13">NAD-dependent malic enzyme, mitochondrial</fullName>
    </submittedName>
</protein>
<evidence type="ECO:0000256" key="4">
    <source>
        <dbReference type="ARBA" id="ARBA00022723"/>
    </source>
</evidence>
<accession>A0A1U7LQW6</accession>
<dbReference type="SUPFAM" id="SSF53223">
    <property type="entry name" value="Aminoacid dehydrogenase-like, N-terminal domain"/>
    <property type="match status" value="1"/>
</dbReference>
<dbReference type="CDD" id="cd05312">
    <property type="entry name" value="NAD_bind_1_malic_enz"/>
    <property type="match status" value="1"/>
</dbReference>
<feature type="binding site" evidence="10">
    <location>
        <position position="231"/>
    </location>
    <ligand>
        <name>a divalent metal cation</name>
        <dbReference type="ChEBI" id="CHEBI:60240"/>
    </ligand>
</feature>
<comment type="cofactor">
    <cofactor evidence="10">
        <name>Mg(2+)</name>
        <dbReference type="ChEBI" id="CHEBI:18420"/>
    </cofactor>
    <cofactor evidence="10">
        <name>Mn(2+)</name>
        <dbReference type="ChEBI" id="CHEBI:29035"/>
    </cofactor>
    <text evidence="10">Divalent metal cations. Prefers magnesium or manganese.</text>
</comment>
<dbReference type="Pfam" id="PF03949">
    <property type="entry name" value="Malic_M"/>
    <property type="match status" value="1"/>
</dbReference>
<dbReference type="InterPro" id="IPR046346">
    <property type="entry name" value="Aminoacid_DH-like_N_sf"/>
</dbReference>